<sequence>MSNIEFRMNFGVKTTENYFCEKCNFISCKEVIGIYIRPLENIKLEQITPI</sequence>
<organism evidence="1">
    <name type="scientific">viral metagenome</name>
    <dbReference type="NCBI Taxonomy" id="1070528"/>
    <lineage>
        <taxon>unclassified sequences</taxon>
        <taxon>metagenomes</taxon>
        <taxon>organismal metagenomes</taxon>
    </lineage>
</organism>
<evidence type="ECO:0000313" key="1">
    <source>
        <dbReference type="EMBL" id="QHT16313.1"/>
    </source>
</evidence>
<dbReference type="AlphaFoldDB" id="A0A6C0DIC3"/>
<reference evidence="1" key="1">
    <citation type="journal article" date="2020" name="Nature">
        <title>Giant virus diversity and host interactions through global metagenomics.</title>
        <authorList>
            <person name="Schulz F."/>
            <person name="Roux S."/>
            <person name="Paez-Espino D."/>
            <person name="Jungbluth S."/>
            <person name="Walsh D.A."/>
            <person name="Denef V.J."/>
            <person name="McMahon K.D."/>
            <person name="Konstantinidis K.T."/>
            <person name="Eloe-Fadrosh E.A."/>
            <person name="Kyrpides N.C."/>
            <person name="Woyke T."/>
        </authorList>
    </citation>
    <scope>NUCLEOTIDE SEQUENCE</scope>
    <source>
        <strain evidence="1">GVMAG-M-3300023174-182</strain>
    </source>
</reference>
<accession>A0A6C0DIC3</accession>
<name>A0A6C0DIC3_9ZZZZ</name>
<dbReference type="EMBL" id="MN739620">
    <property type="protein sequence ID" value="QHT16313.1"/>
    <property type="molecule type" value="Genomic_DNA"/>
</dbReference>
<proteinExistence type="predicted"/>
<protein>
    <submittedName>
        <fullName evidence="1">Uncharacterized protein</fullName>
    </submittedName>
</protein>